<evidence type="ECO:0000313" key="2">
    <source>
        <dbReference type="EMBL" id="SOC39746.1"/>
    </source>
</evidence>
<dbReference type="OrthoDB" id="9813657at2"/>
<feature type="domain" description="Gfo/Idh/MocA-like oxidoreductase N-terminal" evidence="1">
    <location>
        <begin position="5"/>
        <end position="113"/>
    </location>
</feature>
<dbReference type="InterPro" id="IPR036291">
    <property type="entry name" value="NAD(P)-bd_dom_sf"/>
</dbReference>
<dbReference type="AlphaFoldDB" id="A0A285UGN8"/>
<dbReference type="Pfam" id="PF01408">
    <property type="entry name" value="GFO_IDH_MocA"/>
    <property type="match status" value="1"/>
</dbReference>
<keyword evidence="3" id="KW-1185">Reference proteome</keyword>
<dbReference type="PANTHER" id="PTHR43818:SF7">
    <property type="entry name" value="DEHYDROGENASE"/>
    <property type="match status" value="1"/>
</dbReference>
<dbReference type="Proteomes" id="UP000219167">
    <property type="component" value="Unassembled WGS sequence"/>
</dbReference>
<dbReference type="InterPro" id="IPR000683">
    <property type="entry name" value="Gfo/Idh/MocA-like_OxRdtase_N"/>
</dbReference>
<evidence type="ECO:0000313" key="3">
    <source>
        <dbReference type="Proteomes" id="UP000219167"/>
    </source>
</evidence>
<name>A0A285UGN8_9HYPH</name>
<accession>A0A285UGN8</accession>
<dbReference type="EMBL" id="OBQD01000006">
    <property type="protein sequence ID" value="SOC39746.1"/>
    <property type="molecule type" value="Genomic_DNA"/>
</dbReference>
<dbReference type="GO" id="GO:0000166">
    <property type="term" value="F:nucleotide binding"/>
    <property type="evidence" value="ECO:0007669"/>
    <property type="project" value="InterPro"/>
</dbReference>
<dbReference type="InterPro" id="IPR050463">
    <property type="entry name" value="Gfo/Idh/MocA_oxidrdct_glycsds"/>
</dbReference>
<sequence>MSPIHLAIVGVGKIARDQHLPSIAKNPDFQLVAAASRHGSVDGIDNFTSIDEMLEKVPGIEAVSLCMPPQHRYDAAYKALNAGKHVFMEKPPGATLSEVEDLQALADRKGLSLFASWHSRYAPAVEATKAFLASTTIRSMKVIWKEDVRHWHPNQEWIWQAGGLGVFDPGINALSIVTHILPKPVFITRATLEFPENRDAPIAADITFTDADGLDLSAEFDWRQTGKQSWDIVADTEAGQMVLSEGGAKLSIDGVLKHEEPEQEYPMLYKRFAEIVKAGKSDVDLAPLRHVADAFMLGRRKFVDAFHD</sequence>
<organism evidence="2 3">
    <name type="scientific">Rhizobium subbaraonis</name>
    <dbReference type="NCBI Taxonomy" id="908946"/>
    <lineage>
        <taxon>Bacteria</taxon>
        <taxon>Pseudomonadati</taxon>
        <taxon>Pseudomonadota</taxon>
        <taxon>Alphaproteobacteria</taxon>
        <taxon>Hyphomicrobiales</taxon>
        <taxon>Rhizobiaceae</taxon>
        <taxon>Rhizobium/Agrobacterium group</taxon>
        <taxon>Rhizobium</taxon>
    </lineage>
</organism>
<dbReference type="Gene3D" id="3.40.50.720">
    <property type="entry name" value="NAD(P)-binding Rossmann-like Domain"/>
    <property type="match status" value="1"/>
</dbReference>
<dbReference type="Gene3D" id="3.30.360.10">
    <property type="entry name" value="Dihydrodipicolinate Reductase, domain 2"/>
    <property type="match status" value="1"/>
</dbReference>
<proteinExistence type="predicted"/>
<protein>
    <submittedName>
        <fullName evidence="2">D-galactose 1-dehydrogenase</fullName>
    </submittedName>
</protein>
<reference evidence="2 3" key="1">
    <citation type="submission" date="2017-08" db="EMBL/GenBank/DDBJ databases">
        <authorList>
            <person name="de Groot N.N."/>
        </authorList>
    </citation>
    <scope>NUCLEOTIDE SEQUENCE [LARGE SCALE GENOMIC DNA]</scope>
    <source>
        <strain evidence="2 3">JC85</strain>
    </source>
</reference>
<gene>
    <name evidence="2" type="ORF">SAMN05892877_106172</name>
</gene>
<evidence type="ECO:0000259" key="1">
    <source>
        <dbReference type="Pfam" id="PF01408"/>
    </source>
</evidence>
<dbReference type="PANTHER" id="PTHR43818">
    <property type="entry name" value="BCDNA.GH03377"/>
    <property type="match status" value="1"/>
</dbReference>
<dbReference type="RefSeq" id="WP_097139098.1">
    <property type="nucleotide sequence ID" value="NZ_OBQD01000006.1"/>
</dbReference>
<dbReference type="SUPFAM" id="SSF51735">
    <property type="entry name" value="NAD(P)-binding Rossmann-fold domains"/>
    <property type="match status" value="1"/>
</dbReference>